<name>A0A2G5BCF5_COERN</name>
<dbReference type="Pfam" id="PF08624">
    <property type="entry name" value="CRC_subunit"/>
    <property type="match status" value="1"/>
</dbReference>
<accession>A0A2G5BCF5</accession>
<dbReference type="Proteomes" id="UP000242474">
    <property type="component" value="Unassembled WGS sequence"/>
</dbReference>
<feature type="non-terminal residue" evidence="1">
    <location>
        <position position="1"/>
    </location>
</feature>
<reference evidence="1 2" key="1">
    <citation type="journal article" date="2015" name="Genome Biol. Evol.">
        <title>Phylogenomic analyses indicate that early fungi evolved digesting cell walls of algal ancestors of land plants.</title>
        <authorList>
            <person name="Chang Y."/>
            <person name="Wang S."/>
            <person name="Sekimoto S."/>
            <person name="Aerts A.L."/>
            <person name="Choi C."/>
            <person name="Clum A."/>
            <person name="LaButti K.M."/>
            <person name="Lindquist E.A."/>
            <person name="Yee Ngan C."/>
            <person name="Ohm R.A."/>
            <person name="Salamov A.A."/>
            <person name="Grigoriev I.V."/>
            <person name="Spatafora J.W."/>
            <person name="Berbee M.L."/>
        </authorList>
    </citation>
    <scope>NUCLEOTIDE SEQUENCE [LARGE SCALE GENOMIC DNA]</scope>
    <source>
        <strain evidence="1 2">NRRL 1564</strain>
    </source>
</reference>
<gene>
    <name evidence="1" type="ORF">COEREDRAFT_23014</name>
</gene>
<dbReference type="OrthoDB" id="5598844at2759"/>
<protein>
    <submittedName>
        <fullName evidence="1">Chromatin remodelling complex, RSC SWI/SNF subunit Rsc7/Swp82</fullName>
    </submittedName>
</protein>
<dbReference type="InterPro" id="IPR013933">
    <property type="entry name" value="CRC_Rsc7/Swp82"/>
</dbReference>
<evidence type="ECO:0000313" key="1">
    <source>
        <dbReference type="EMBL" id="PIA16704.1"/>
    </source>
</evidence>
<proteinExistence type="predicted"/>
<evidence type="ECO:0000313" key="2">
    <source>
        <dbReference type="Proteomes" id="UP000242474"/>
    </source>
</evidence>
<organism evidence="1 2">
    <name type="scientific">Coemansia reversa (strain ATCC 12441 / NRRL 1564)</name>
    <dbReference type="NCBI Taxonomy" id="763665"/>
    <lineage>
        <taxon>Eukaryota</taxon>
        <taxon>Fungi</taxon>
        <taxon>Fungi incertae sedis</taxon>
        <taxon>Zoopagomycota</taxon>
        <taxon>Kickxellomycotina</taxon>
        <taxon>Kickxellomycetes</taxon>
        <taxon>Kickxellales</taxon>
        <taxon>Kickxellaceae</taxon>
        <taxon>Coemansia</taxon>
    </lineage>
</organism>
<keyword evidence="2" id="KW-1185">Reference proteome</keyword>
<dbReference type="STRING" id="763665.A0A2G5BCF5"/>
<feature type="non-terminal residue" evidence="1">
    <location>
        <position position="120"/>
    </location>
</feature>
<sequence length="120" mass="14424">EKDMAGEAKIDNNGYMQGGREFICPIFRSPFRRNKKRQYVLTMDCCRYMGARDSYMLFKQHPRMRRVETTQEERDLLADRQMIPKVTRFRPIALITARTAFREFGARIIKNGRYIVDDYW</sequence>
<dbReference type="AlphaFoldDB" id="A0A2G5BCF5"/>
<dbReference type="EMBL" id="KZ303498">
    <property type="protein sequence ID" value="PIA16704.1"/>
    <property type="molecule type" value="Genomic_DNA"/>
</dbReference>